<dbReference type="AlphaFoldDB" id="A0A4P9WFS9"/>
<sequence length="262" mass="29115">MSESASWSCALRVVMAQPRSSKQAYTESPRGQTEHDFVQTNNLFPLSPDPRWQPHPHHLGEGKQIGYGVVFHPIQADLTRARAKVILIDVLFKANSTYRQVKFTYYHETLQISRWNSCPVSRQVGGVAKIFRISEILVILVISGISEPWSPSVFVACPPPCTISIKSVIVVGVFATAFQIKVYLTTISCVTIDALEEAVLVFRFTCQGGSSSHMNVSHDVAQANTLGDVLFGHVPSCAQDQWKKTVLKYCRVSFNVNSLKCK</sequence>
<name>A0A4P9WFS9_9FUNG</name>
<evidence type="ECO:0000313" key="1">
    <source>
        <dbReference type="EMBL" id="RKO91641.1"/>
    </source>
</evidence>
<protein>
    <submittedName>
        <fullName evidence="1">Uncharacterized protein</fullName>
    </submittedName>
</protein>
<proteinExistence type="predicted"/>
<evidence type="ECO:0000313" key="2">
    <source>
        <dbReference type="Proteomes" id="UP000269721"/>
    </source>
</evidence>
<keyword evidence="2" id="KW-1185">Reference proteome</keyword>
<accession>A0A4P9WFS9</accession>
<gene>
    <name evidence="1" type="ORF">BDK51DRAFT_39047</name>
</gene>
<reference evidence="2" key="1">
    <citation type="journal article" date="2018" name="Nat. Microbiol.">
        <title>Leveraging single-cell genomics to expand the fungal tree of life.</title>
        <authorList>
            <person name="Ahrendt S.R."/>
            <person name="Quandt C.A."/>
            <person name="Ciobanu D."/>
            <person name="Clum A."/>
            <person name="Salamov A."/>
            <person name="Andreopoulos B."/>
            <person name="Cheng J.F."/>
            <person name="Woyke T."/>
            <person name="Pelin A."/>
            <person name="Henrissat B."/>
            <person name="Reynolds N.K."/>
            <person name="Benny G.L."/>
            <person name="Smith M.E."/>
            <person name="James T.Y."/>
            <person name="Grigoriev I.V."/>
        </authorList>
    </citation>
    <scope>NUCLEOTIDE SEQUENCE [LARGE SCALE GENOMIC DNA]</scope>
</reference>
<dbReference type="EMBL" id="KZ994971">
    <property type="protein sequence ID" value="RKO91641.1"/>
    <property type="molecule type" value="Genomic_DNA"/>
</dbReference>
<dbReference type="Proteomes" id="UP000269721">
    <property type="component" value="Unassembled WGS sequence"/>
</dbReference>
<organism evidence="1 2">
    <name type="scientific">Blyttiomyces helicus</name>
    <dbReference type="NCBI Taxonomy" id="388810"/>
    <lineage>
        <taxon>Eukaryota</taxon>
        <taxon>Fungi</taxon>
        <taxon>Fungi incertae sedis</taxon>
        <taxon>Chytridiomycota</taxon>
        <taxon>Chytridiomycota incertae sedis</taxon>
        <taxon>Chytridiomycetes</taxon>
        <taxon>Chytridiomycetes incertae sedis</taxon>
        <taxon>Blyttiomyces</taxon>
    </lineage>
</organism>